<organism evidence="1 2">
    <name type="scientific">Acer saccharum</name>
    <name type="common">Sugar maple</name>
    <dbReference type="NCBI Taxonomy" id="4024"/>
    <lineage>
        <taxon>Eukaryota</taxon>
        <taxon>Viridiplantae</taxon>
        <taxon>Streptophyta</taxon>
        <taxon>Embryophyta</taxon>
        <taxon>Tracheophyta</taxon>
        <taxon>Spermatophyta</taxon>
        <taxon>Magnoliopsida</taxon>
        <taxon>eudicotyledons</taxon>
        <taxon>Gunneridae</taxon>
        <taxon>Pentapetalae</taxon>
        <taxon>rosids</taxon>
        <taxon>malvids</taxon>
        <taxon>Sapindales</taxon>
        <taxon>Sapindaceae</taxon>
        <taxon>Hippocastanoideae</taxon>
        <taxon>Acereae</taxon>
        <taxon>Acer</taxon>
    </lineage>
</organism>
<protein>
    <submittedName>
        <fullName evidence="1">Uncharacterized protein</fullName>
    </submittedName>
</protein>
<comment type="caution">
    <text evidence="1">The sequence shown here is derived from an EMBL/GenBank/DDBJ whole genome shotgun (WGS) entry which is preliminary data.</text>
</comment>
<proteinExistence type="predicted"/>
<dbReference type="Proteomes" id="UP001168877">
    <property type="component" value="Unassembled WGS sequence"/>
</dbReference>
<evidence type="ECO:0000313" key="1">
    <source>
        <dbReference type="EMBL" id="KAK0606284.1"/>
    </source>
</evidence>
<reference evidence="1" key="2">
    <citation type="submission" date="2023-06" db="EMBL/GenBank/DDBJ databases">
        <authorList>
            <person name="Swenson N.G."/>
            <person name="Wegrzyn J.L."/>
            <person name="Mcevoy S.L."/>
        </authorList>
    </citation>
    <scope>NUCLEOTIDE SEQUENCE</scope>
    <source>
        <strain evidence="1">NS2018</strain>
        <tissue evidence="1">Leaf</tissue>
    </source>
</reference>
<name>A0AA39TJW0_ACESA</name>
<gene>
    <name evidence="1" type="ORF">LWI29_036130</name>
</gene>
<accession>A0AA39TJW0</accession>
<reference evidence="1" key="1">
    <citation type="journal article" date="2022" name="Plant J.">
        <title>Strategies of tolerance reflected in two North American maple genomes.</title>
        <authorList>
            <person name="McEvoy S.L."/>
            <person name="Sezen U.U."/>
            <person name="Trouern-Trend A."/>
            <person name="McMahon S.M."/>
            <person name="Schaberg P.G."/>
            <person name="Yang J."/>
            <person name="Wegrzyn J.L."/>
            <person name="Swenson N.G."/>
        </authorList>
    </citation>
    <scope>NUCLEOTIDE SEQUENCE</scope>
    <source>
        <strain evidence="1">NS2018</strain>
    </source>
</reference>
<sequence length="297" mass="34915">MSFGDDYLHSATHQQLRNGTTMQRRHRHMRNYALNNLGSLPDLNTRQLFEKHRPNYEDPQVLWAELLEFRKAYVDCYSAMCFGDDYLHSATHQQLRNGTTMQRRHWHMRNYALNTLGMVSSGQCSLNLPLLFTFADEYGSTDTAKKLLDRSLPDLNTRQLFEKHRSNYEDPQVLWAELLEFRKAYVDCYSSMSFDDDYLHSATHQQLRNGTTMQRRHWHMRNYALNTLGTVSLGQCSPNLPLLFTFADEYGSTDTAKKWLDRSLPDLNTLQLFEKHGSNYEDPQVLWAELLEFRKPT</sequence>
<keyword evidence="2" id="KW-1185">Reference proteome</keyword>
<evidence type="ECO:0000313" key="2">
    <source>
        <dbReference type="Proteomes" id="UP001168877"/>
    </source>
</evidence>
<dbReference type="AlphaFoldDB" id="A0AA39TJW0"/>
<dbReference type="EMBL" id="JAUESC010000002">
    <property type="protein sequence ID" value="KAK0606284.1"/>
    <property type="molecule type" value="Genomic_DNA"/>
</dbReference>